<dbReference type="GO" id="GO:0004640">
    <property type="term" value="F:phosphoribosylanthranilate isomerase activity"/>
    <property type="evidence" value="ECO:0007669"/>
    <property type="project" value="TreeGrafter"/>
</dbReference>
<keyword evidence="12" id="KW-1185">Reference proteome</keyword>
<evidence type="ECO:0000313" key="12">
    <source>
        <dbReference type="Proteomes" id="UP000199427"/>
    </source>
</evidence>
<dbReference type="RefSeq" id="WP_091773057.1">
    <property type="nucleotide sequence ID" value="NZ_FOES01000007.1"/>
</dbReference>
<organism evidence="11 12">
    <name type="scientific">Piscibacillus halophilus</name>
    <dbReference type="NCBI Taxonomy" id="571933"/>
    <lineage>
        <taxon>Bacteria</taxon>
        <taxon>Bacillati</taxon>
        <taxon>Bacillota</taxon>
        <taxon>Bacilli</taxon>
        <taxon>Bacillales</taxon>
        <taxon>Bacillaceae</taxon>
        <taxon>Piscibacillus</taxon>
    </lineage>
</organism>
<reference evidence="11 12" key="1">
    <citation type="submission" date="2016-10" db="EMBL/GenBank/DDBJ databases">
        <authorList>
            <person name="de Groot N.N."/>
        </authorList>
    </citation>
    <scope>NUCLEOTIDE SEQUENCE [LARGE SCALE GENOMIC DNA]</scope>
    <source>
        <strain evidence="11 12">DSM 21633</strain>
    </source>
</reference>
<dbReference type="InterPro" id="IPR013798">
    <property type="entry name" value="Indole-3-glycerol_P_synth_dom"/>
</dbReference>
<evidence type="ECO:0000256" key="2">
    <source>
        <dbReference type="ARBA" id="ARBA00004696"/>
    </source>
</evidence>
<evidence type="ECO:0000256" key="4">
    <source>
        <dbReference type="ARBA" id="ARBA00022605"/>
    </source>
</evidence>
<dbReference type="InterPro" id="IPR045186">
    <property type="entry name" value="Indole-3-glycerol_P_synth"/>
</dbReference>
<dbReference type="SUPFAM" id="SSF51366">
    <property type="entry name" value="Ribulose-phoshate binding barrel"/>
    <property type="match status" value="1"/>
</dbReference>
<dbReference type="NCBIfam" id="NF001377">
    <property type="entry name" value="PRK00278.2-4"/>
    <property type="match status" value="1"/>
</dbReference>
<dbReference type="FunFam" id="3.20.20.70:FF:000024">
    <property type="entry name" value="Indole-3-glycerol phosphate synthase"/>
    <property type="match status" value="1"/>
</dbReference>
<evidence type="ECO:0000256" key="7">
    <source>
        <dbReference type="ARBA" id="ARBA00023141"/>
    </source>
</evidence>
<dbReference type="EMBL" id="FOES01000007">
    <property type="protein sequence ID" value="SEQ16010.1"/>
    <property type="molecule type" value="Genomic_DNA"/>
</dbReference>
<evidence type="ECO:0000259" key="10">
    <source>
        <dbReference type="Pfam" id="PF00218"/>
    </source>
</evidence>
<accession>A0A1H9DR69</accession>
<evidence type="ECO:0000256" key="6">
    <source>
        <dbReference type="ARBA" id="ARBA00022822"/>
    </source>
</evidence>
<dbReference type="HAMAP" id="MF_00134_A">
    <property type="entry name" value="IGPS_A"/>
    <property type="match status" value="1"/>
</dbReference>
<comment type="similarity">
    <text evidence="3 9">Belongs to the TrpC family.</text>
</comment>
<dbReference type="HAMAP" id="MF_00134_B">
    <property type="entry name" value="IGPS_B"/>
    <property type="match status" value="1"/>
</dbReference>
<dbReference type="InterPro" id="IPR013785">
    <property type="entry name" value="Aldolase_TIM"/>
</dbReference>
<dbReference type="STRING" id="571933.SAMN05216362_10791"/>
<evidence type="ECO:0000256" key="3">
    <source>
        <dbReference type="ARBA" id="ARBA00008737"/>
    </source>
</evidence>
<keyword evidence="6 9" id="KW-0822">Tryptophan biosynthesis</keyword>
<dbReference type="OrthoDB" id="9804217at2"/>
<dbReference type="PANTHER" id="PTHR22854">
    <property type="entry name" value="TRYPTOPHAN BIOSYNTHESIS PROTEIN"/>
    <property type="match status" value="1"/>
</dbReference>
<protein>
    <recommendedName>
        <fullName evidence="9">Indole-3-glycerol phosphate synthase</fullName>
        <shortName evidence="9">IGPS</shortName>
        <ecNumber evidence="9">4.1.1.48</ecNumber>
    </recommendedName>
</protein>
<dbReference type="AlphaFoldDB" id="A0A1H9DR69"/>
<evidence type="ECO:0000256" key="9">
    <source>
        <dbReference type="HAMAP-Rule" id="MF_00134"/>
    </source>
</evidence>
<evidence type="ECO:0000256" key="1">
    <source>
        <dbReference type="ARBA" id="ARBA00001633"/>
    </source>
</evidence>
<dbReference type="InterPro" id="IPR001468">
    <property type="entry name" value="Indole-3-GlycerolPSynthase_CS"/>
</dbReference>
<evidence type="ECO:0000256" key="5">
    <source>
        <dbReference type="ARBA" id="ARBA00022793"/>
    </source>
</evidence>
<dbReference type="PROSITE" id="PS00614">
    <property type="entry name" value="IGPS"/>
    <property type="match status" value="1"/>
</dbReference>
<dbReference type="Pfam" id="PF00218">
    <property type="entry name" value="IGPS"/>
    <property type="match status" value="1"/>
</dbReference>
<dbReference type="InterPro" id="IPR011060">
    <property type="entry name" value="RibuloseP-bd_barrel"/>
</dbReference>
<evidence type="ECO:0000313" key="11">
    <source>
        <dbReference type="EMBL" id="SEQ16010.1"/>
    </source>
</evidence>
<keyword evidence="7 9" id="KW-0057">Aromatic amino acid biosynthesis</keyword>
<keyword evidence="5 9" id="KW-0210">Decarboxylase</keyword>
<dbReference type="Proteomes" id="UP000199427">
    <property type="component" value="Unassembled WGS sequence"/>
</dbReference>
<comment type="pathway">
    <text evidence="2 9">Amino-acid biosynthesis; L-tryptophan biosynthesis; L-tryptophan from chorismate: step 4/5.</text>
</comment>
<dbReference type="EC" id="4.1.1.48" evidence="9"/>
<dbReference type="Gene3D" id="3.20.20.70">
    <property type="entry name" value="Aldolase class I"/>
    <property type="match status" value="1"/>
</dbReference>
<keyword evidence="4 9" id="KW-0028">Amino-acid biosynthesis</keyword>
<name>A0A1H9DR69_9BACI</name>
<dbReference type="NCBIfam" id="NF001371">
    <property type="entry name" value="PRK00278.1-3"/>
    <property type="match status" value="1"/>
</dbReference>
<dbReference type="CDD" id="cd00331">
    <property type="entry name" value="IGPS"/>
    <property type="match status" value="1"/>
</dbReference>
<dbReference type="UniPathway" id="UPA00035">
    <property type="reaction ID" value="UER00043"/>
</dbReference>
<proteinExistence type="inferred from homology"/>
<dbReference type="GO" id="GO:0004425">
    <property type="term" value="F:indole-3-glycerol-phosphate synthase activity"/>
    <property type="evidence" value="ECO:0007669"/>
    <property type="project" value="UniProtKB-UniRule"/>
</dbReference>
<gene>
    <name evidence="9" type="primary">trpC</name>
    <name evidence="11" type="ORF">SAMN05216362_10791</name>
</gene>
<dbReference type="PANTHER" id="PTHR22854:SF2">
    <property type="entry name" value="INDOLE-3-GLYCEROL-PHOSPHATE SYNTHASE"/>
    <property type="match status" value="1"/>
</dbReference>
<dbReference type="GO" id="GO:0000162">
    <property type="term" value="P:L-tryptophan biosynthetic process"/>
    <property type="evidence" value="ECO:0007669"/>
    <property type="project" value="UniProtKB-UniRule"/>
</dbReference>
<keyword evidence="8 9" id="KW-0456">Lyase</keyword>
<comment type="catalytic activity">
    <reaction evidence="1 9">
        <text>1-(2-carboxyphenylamino)-1-deoxy-D-ribulose 5-phosphate + H(+) = (1S,2R)-1-C-(indol-3-yl)glycerol 3-phosphate + CO2 + H2O</text>
        <dbReference type="Rhea" id="RHEA:23476"/>
        <dbReference type="ChEBI" id="CHEBI:15377"/>
        <dbReference type="ChEBI" id="CHEBI:15378"/>
        <dbReference type="ChEBI" id="CHEBI:16526"/>
        <dbReference type="ChEBI" id="CHEBI:58613"/>
        <dbReference type="ChEBI" id="CHEBI:58866"/>
        <dbReference type="EC" id="4.1.1.48"/>
    </reaction>
</comment>
<feature type="domain" description="Indole-3-glycerol phosphate synthase" evidence="10">
    <location>
        <begin position="4"/>
        <end position="245"/>
    </location>
</feature>
<evidence type="ECO:0000256" key="8">
    <source>
        <dbReference type="ARBA" id="ARBA00023239"/>
    </source>
</evidence>
<sequence length="261" mass="28816">MTILHKILETKKEEVQTLKQIGLDYRSEPQQSKTSFYDRFLKTDQLSVIAEIKRASPSKGDINVGMEPNEQANLYEQGGASAISVLTDGPFFKGSMEDLSDVRQTVDLPILNKDFIIDEIQIDRARQAGANVILLIAAALDLNRLKELYLYARNQGLEVLLEVHHEAELEVAFEVGANIIGINNRDLKTFNVDLSVTEKLASKITDPNTIIISESGIKSHADAKRVAKAGVHGILVGESLMLSGTVVESLGELQVTRQFQD</sequence>